<organism evidence="1 2">
    <name type="scientific">Caballeronia jiangsuensis</name>
    <dbReference type="NCBI Taxonomy" id="1458357"/>
    <lineage>
        <taxon>Bacteria</taxon>
        <taxon>Pseudomonadati</taxon>
        <taxon>Pseudomonadota</taxon>
        <taxon>Betaproteobacteria</taxon>
        <taxon>Burkholderiales</taxon>
        <taxon>Burkholderiaceae</taxon>
        <taxon>Caballeronia</taxon>
    </lineage>
</organism>
<protein>
    <submittedName>
        <fullName evidence="1">Uncharacterized protein</fullName>
    </submittedName>
</protein>
<reference evidence="1 2" key="1">
    <citation type="journal article" date="2024" name="Chem. Sci.">
        <title>Discovery of megapolipeptins by genome mining of a Burkholderiales bacteria collection.</title>
        <authorList>
            <person name="Paulo B.S."/>
            <person name="Recchia M.J.J."/>
            <person name="Lee S."/>
            <person name="Fergusson C.H."/>
            <person name="Romanowski S.B."/>
            <person name="Hernandez A."/>
            <person name="Krull N."/>
            <person name="Liu D.Y."/>
            <person name="Cavanagh H."/>
            <person name="Bos A."/>
            <person name="Gray C.A."/>
            <person name="Murphy B.T."/>
            <person name="Linington R.G."/>
            <person name="Eustaquio A.S."/>
        </authorList>
    </citation>
    <scope>NUCLEOTIDE SEQUENCE [LARGE SCALE GENOMIC DNA]</scope>
    <source>
        <strain evidence="1 2">RL17-374-BIF-D</strain>
    </source>
</reference>
<evidence type="ECO:0000313" key="2">
    <source>
        <dbReference type="Proteomes" id="UP001629462"/>
    </source>
</evidence>
<dbReference type="EMBL" id="JAQQDB010000005">
    <property type="protein sequence ID" value="MFM0517265.1"/>
    <property type="molecule type" value="Genomic_DNA"/>
</dbReference>
<evidence type="ECO:0000313" key="1">
    <source>
        <dbReference type="EMBL" id="MFM0517265.1"/>
    </source>
</evidence>
<dbReference type="Proteomes" id="UP001629462">
    <property type="component" value="Unassembled WGS sequence"/>
</dbReference>
<sequence>MPRFADDLRVCLYREPIDFGCGINTLAAPVVGSMQMDPLAHAV</sequence>
<gene>
    <name evidence="1" type="ORF">PQR08_07505</name>
</gene>
<proteinExistence type="predicted"/>
<accession>A0ABW9CGQ6</accession>
<comment type="caution">
    <text evidence="1">The sequence shown here is derived from an EMBL/GenBank/DDBJ whole genome shotgun (WGS) entry which is preliminary data.</text>
</comment>
<dbReference type="RefSeq" id="WP_408161215.1">
    <property type="nucleotide sequence ID" value="NZ_JAQQDB010000005.1"/>
</dbReference>
<name>A0ABW9CGQ6_9BURK</name>
<keyword evidence="2" id="KW-1185">Reference proteome</keyword>